<comment type="similarity">
    <text evidence="2">Belongs to the methyl-accepting chemotaxis (MCP) protein family.</text>
</comment>
<dbReference type="RefSeq" id="WP_147288747.1">
    <property type="nucleotide sequence ID" value="NZ_NXLR01000013.1"/>
</dbReference>
<dbReference type="InterPro" id="IPR051310">
    <property type="entry name" value="MCP_chemotaxis"/>
</dbReference>
<organism evidence="4 5">
    <name type="scientific">Helicobacter marmotae</name>
    <dbReference type="NCBI Taxonomy" id="152490"/>
    <lineage>
        <taxon>Bacteria</taxon>
        <taxon>Pseudomonadati</taxon>
        <taxon>Campylobacterota</taxon>
        <taxon>Epsilonproteobacteria</taxon>
        <taxon>Campylobacterales</taxon>
        <taxon>Helicobacteraceae</taxon>
        <taxon>Helicobacter</taxon>
    </lineage>
</organism>
<evidence type="ECO:0000256" key="1">
    <source>
        <dbReference type="ARBA" id="ARBA00022500"/>
    </source>
</evidence>
<evidence type="ECO:0000313" key="4">
    <source>
        <dbReference type="EMBL" id="RDU59358.1"/>
    </source>
</evidence>
<dbReference type="Proteomes" id="UP000256599">
    <property type="component" value="Unassembled WGS sequence"/>
</dbReference>
<evidence type="ECO:0000256" key="2">
    <source>
        <dbReference type="ARBA" id="ARBA00029447"/>
    </source>
</evidence>
<dbReference type="Gene3D" id="3.30.450.20">
    <property type="entry name" value="PAS domain"/>
    <property type="match status" value="1"/>
</dbReference>
<keyword evidence="3" id="KW-0472">Membrane</keyword>
<keyword evidence="1" id="KW-0145">Chemotaxis</keyword>
<dbReference type="AlphaFoldDB" id="A0A3D8I2M7"/>
<protein>
    <submittedName>
        <fullName evidence="4">Chemotaxis protein</fullName>
    </submittedName>
</protein>
<evidence type="ECO:0000256" key="3">
    <source>
        <dbReference type="SAM" id="Phobius"/>
    </source>
</evidence>
<sequence length="555" mass="61906">MFRNMSIGNKVSLILTLALLIGNIWAILLVSLNIKGSMLDDAKRFLMAKASSDTQKSEEYFNVAGAGLQSMAKAIEARLNEQEVMSPLVLKSLLGYIVDYDQSIVATYVKIQSNLYDEDIQEGMVFVDDNPQSYNQGINTGSIYDIRSKDGKNLIETFANVPIRNASPEEVMFSDPTSLMYRSEEIKAISIAFPVYYEKKRIGVVGAVINMSEFGEQILSKATNAFPHTRRLLLGDNELVVAYYDKGAIGSSILSVSDTLGTKRAIELQKSNKESQDIVEMVSKEGLEGLVALHSFEVWDGVYWTMFNFAPYDELLAELHSTEINIIVILLITMVIVNLLVVGYVKFIMQKDIRMIYDGLKEFFAFLKYERNDVAHIAVDKGDELGKMAKRINEAVVDIKAHMEIDNMAISQAIDSVHKVEQGDLTIRLKTRANNPNLLKLQDILNELLDVLQKRVGSDMNLIHDVFEQYKRLDFTSQIPNAKGNVEITANVLGKEMSQMLAISSGFAQRLTQEAQTLQEAVNNLTNLTNSQASSLEQTAQAVEEITASMQNVSG</sequence>
<feature type="transmembrane region" description="Helical" evidence="3">
    <location>
        <begin position="324"/>
        <end position="345"/>
    </location>
</feature>
<evidence type="ECO:0000313" key="5">
    <source>
        <dbReference type="Proteomes" id="UP000256599"/>
    </source>
</evidence>
<comment type="caution">
    <text evidence="4">The sequence shown here is derived from an EMBL/GenBank/DDBJ whole genome shotgun (WGS) entry which is preliminary data.</text>
</comment>
<keyword evidence="3" id="KW-0812">Transmembrane</keyword>
<dbReference type="EMBL" id="NXLR01000013">
    <property type="protein sequence ID" value="RDU59358.1"/>
    <property type="molecule type" value="Genomic_DNA"/>
</dbReference>
<accession>A0A3D8I2M7</accession>
<reference evidence="4 5" key="1">
    <citation type="submission" date="2018-04" db="EMBL/GenBank/DDBJ databases">
        <title>Novel Campyloabacter and Helicobacter Species and Strains.</title>
        <authorList>
            <person name="Mannion A.J."/>
            <person name="Shen Z."/>
            <person name="Fox J.G."/>
        </authorList>
    </citation>
    <scope>NUCLEOTIDE SEQUENCE [LARGE SCALE GENOMIC DNA]</scope>
    <source>
        <strain evidence="4 5">MIT 98-6070</strain>
    </source>
</reference>
<proteinExistence type="inferred from homology"/>
<dbReference type="GO" id="GO:0005886">
    <property type="term" value="C:plasma membrane"/>
    <property type="evidence" value="ECO:0007669"/>
    <property type="project" value="TreeGrafter"/>
</dbReference>
<name>A0A3D8I2M7_9HELI</name>
<keyword evidence="5" id="KW-1185">Reference proteome</keyword>
<dbReference type="PANTHER" id="PTHR43531:SF11">
    <property type="entry name" value="METHYL-ACCEPTING CHEMOTAXIS PROTEIN 3"/>
    <property type="match status" value="1"/>
</dbReference>
<dbReference type="PANTHER" id="PTHR43531">
    <property type="entry name" value="PROTEIN ICFG"/>
    <property type="match status" value="1"/>
</dbReference>
<dbReference type="Gene3D" id="1.10.287.950">
    <property type="entry name" value="Methyl-accepting chemotaxis protein"/>
    <property type="match status" value="1"/>
</dbReference>
<gene>
    <name evidence="4" type="ORF">CQA63_06870</name>
</gene>
<dbReference type="GO" id="GO:0006935">
    <property type="term" value="P:chemotaxis"/>
    <property type="evidence" value="ECO:0007669"/>
    <property type="project" value="UniProtKB-KW"/>
</dbReference>
<keyword evidence="3" id="KW-1133">Transmembrane helix</keyword>
<feature type="non-terminal residue" evidence="4">
    <location>
        <position position="555"/>
    </location>
</feature>
<dbReference type="GO" id="GO:0004888">
    <property type="term" value="F:transmembrane signaling receptor activity"/>
    <property type="evidence" value="ECO:0007669"/>
    <property type="project" value="TreeGrafter"/>
</dbReference>